<comment type="caution">
    <text evidence="1">The sequence shown here is derived from an EMBL/GenBank/DDBJ whole genome shotgun (WGS) entry which is preliminary data.</text>
</comment>
<accession>A0A177KLV5</accession>
<dbReference type="Gene3D" id="1.10.10.10">
    <property type="entry name" value="Winged helix-like DNA-binding domain superfamily/Winged helix DNA-binding domain"/>
    <property type="match status" value="1"/>
</dbReference>
<dbReference type="OrthoDB" id="2984688at2"/>
<protein>
    <recommendedName>
        <fullName evidence="3">LexA repressor DNA-binding domain-containing protein</fullName>
    </recommendedName>
</protein>
<reference evidence="1 2" key="1">
    <citation type="submission" date="2016-01" db="EMBL/GenBank/DDBJ databases">
        <title>Investigation of taxonomic status of Bacillus aminovorans.</title>
        <authorList>
            <person name="Verma A."/>
            <person name="Pal Y."/>
            <person name="Krishnamurthi S."/>
        </authorList>
    </citation>
    <scope>NUCLEOTIDE SEQUENCE [LARGE SCALE GENOMIC DNA]</scope>
    <source>
        <strain evidence="1 2">DSM 4337</strain>
    </source>
</reference>
<organism evidence="1 2">
    <name type="scientific">Domibacillus aminovorans</name>
    <dbReference type="NCBI Taxonomy" id="29332"/>
    <lineage>
        <taxon>Bacteria</taxon>
        <taxon>Bacillati</taxon>
        <taxon>Bacillota</taxon>
        <taxon>Bacilli</taxon>
        <taxon>Bacillales</taxon>
        <taxon>Bacillaceae</taxon>
        <taxon>Domibacillus</taxon>
    </lineage>
</organism>
<sequence length="159" mass="18617">MHLTKRERETLAFVRTYQAEHAALPTYKRIGFALGGVGESTVGRYMQTLRKAGLINYKSKKKRVEKQKEVTRIENKPVQKVVDVVRSGVHELSRAEIEQKAYTVDLMTARLSDGMEWQFLFTVDRHRGYDEYERIKQQRKATGYSRYGNSLFCGMFKNW</sequence>
<dbReference type="SUPFAM" id="SSF46785">
    <property type="entry name" value="Winged helix' DNA-binding domain"/>
    <property type="match status" value="1"/>
</dbReference>
<name>A0A177KLV5_9BACI</name>
<dbReference type="EMBL" id="LQWZ01000035">
    <property type="protein sequence ID" value="OAH53875.1"/>
    <property type="molecule type" value="Genomic_DNA"/>
</dbReference>
<dbReference type="RefSeq" id="WP_063975376.1">
    <property type="nucleotide sequence ID" value="NZ_LQWZ01000035.1"/>
</dbReference>
<evidence type="ECO:0000313" key="2">
    <source>
        <dbReference type="Proteomes" id="UP000077271"/>
    </source>
</evidence>
<dbReference type="InterPro" id="IPR036390">
    <property type="entry name" value="WH_DNA-bd_sf"/>
</dbReference>
<proteinExistence type="predicted"/>
<dbReference type="AlphaFoldDB" id="A0A177KLV5"/>
<evidence type="ECO:0008006" key="3">
    <source>
        <dbReference type="Google" id="ProtNLM"/>
    </source>
</evidence>
<evidence type="ECO:0000313" key="1">
    <source>
        <dbReference type="EMBL" id="OAH53875.1"/>
    </source>
</evidence>
<dbReference type="InterPro" id="IPR036388">
    <property type="entry name" value="WH-like_DNA-bd_sf"/>
</dbReference>
<gene>
    <name evidence="1" type="ORF">AWH48_11435</name>
</gene>
<dbReference type="Proteomes" id="UP000077271">
    <property type="component" value="Unassembled WGS sequence"/>
</dbReference>